<dbReference type="EC" id="2.7.7.7" evidence="3 13"/>
<dbReference type="Pfam" id="PF17657">
    <property type="entry name" value="DNA_pol3_finger"/>
    <property type="match status" value="1"/>
</dbReference>
<dbReference type="GO" id="GO:0003676">
    <property type="term" value="F:nucleic acid binding"/>
    <property type="evidence" value="ECO:0007669"/>
    <property type="project" value="InterPro"/>
</dbReference>
<evidence type="ECO:0000256" key="2">
    <source>
        <dbReference type="ARBA" id="ARBA00007391"/>
    </source>
</evidence>
<keyword evidence="8 13" id="KW-0235">DNA replication</keyword>
<evidence type="ECO:0000313" key="15">
    <source>
        <dbReference type="EMBL" id="TDU28743.1"/>
    </source>
</evidence>
<evidence type="ECO:0000256" key="9">
    <source>
        <dbReference type="ARBA" id="ARBA00022763"/>
    </source>
</evidence>
<dbReference type="InterPro" id="IPR004365">
    <property type="entry name" value="NA-bd_OB_tRNA"/>
</dbReference>
<reference evidence="15 16" key="1">
    <citation type="submission" date="2019-03" db="EMBL/GenBank/DDBJ databases">
        <title>Genomic Encyclopedia of Type Strains, Phase IV (KMG-IV): sequencing the most valuable type-strain genomes for metagenomic binning, comparative biology and taxonomic classification.</title>
        <authorList>
            <person name="Goeker M."/>
        </authorList>
    </citation>
    <scope>NUCLEOTIDE SEQUENCE [LARGE SCALE GENOMIC DNA]</scope>
    <source>
        <strain evidence="15 16">DSM 26377</strain>
    </source>
</reference>
<dbReference type="InterPro" id="IPR040982">
    <property type="entry name" value="DNA_pol3_finger"/>
</dbReference>
<dbReference type="SMART" id="SM00481">
    <property type="entry name" value="POLIIIAc"/>
    <property type="match status" value="1"/>
</dbReference>
<dbReference type="Gene3D" id="3.20.20.140">
    <property type="entry name" value="Metal-dependent hydrolases"/>
    <property type="match status" value="1"/>
</dbReference>
<keyword evidence="10 13" id="KW-0239">DNA-directed DNA polymerase</keyword>
<protein>
    <recommendedName>
        <fullName evidence="4 13">Error-prone DNA polymerase</fullName>
        <ecNumber evidence="3 13">2.7.7.7</ecNumber>
    </recommendedName>
</protein>
<dbReference type="InterPro" id="IPR016195">
    <property type="entry name" value="Pol/histidinol_Pase-like"/>
</dbReference>
<name>A0A4S3JYC8_9GAMM</name>
<evidence type="ECO:0000256" key="7">
    <source>
        <dbReference type="ARBA" id="ARBA00022695"/>
    </source>
</evidence>
<dbReference type="InterPro" id="IPR003141">
    <property type="entry name" value="Pol/His_phosphatase_N"/>
</dbReference>
<dbReference type="GO" id="GO:0008408">
    <property type="term" value="F:3'-5' exonuclease activity"/>
    <property type="evidence" value="ECO:0007669"/>
    <property type="project" value="InterPro"/>
</dbReference>
<dbReference type="HAMAP" id="MF_01902">
    <property type="entry name" value="DNApol_error_prone"/>
    <property type="match status" value="1"/>
</dbReference>
<keyword evidence="9 13" id="KW-0227">DNA damage</keyword>
<evidence type="ECO:0000256" key="12">
    <source>
        <dbReference type="ARBA" id="ARBA00049244"/>
    </source>
</evidence>
<keyword evidence="7 13" id="KW-0548">Nucleotidyltransferase</keyword>
<dbReference type="NCBIfam" id="TIGR00594">
    <property type="entry name" value="polc"/>
    <property type="match status" value="1"/>
</dbReference>
<evidence type="ECO:0000259" key="14">
    <source>
        <dbReference type="SMART" id="SM00481"/>
    </source>
</evidence>
<evidence type="ECO:0000313" key="16">
    <source>
        <dbReference type="Proteomes" id="UP000295341"/>
    </source>
</evidence>
<dbReference type="GO" id="GO:0005737">
    <property type="term" value="C:cytoplasm"/>
    <property type="evidence" value="ECO:0007669"/>
    <property type="project" value="UniProtKB-SubCell"/>
</dbReference>
<dbReference type="CDD" id="cd04485">
    <property type="entry name" value="DnaE_OBF"/>
    <property type="match status" value="1"/>
</dbReference>
<keyword evidence="6 13" id="KW-0808">Transferase</keyword>
<accession>A0A4S3JYC8</accession>
<dbReference type="EMBL" id="SOBT01000009">
    <property type="protein sequence ID" value="TDU28743.1"/>
    <property type="molecule type" value="Genomic_DNA"/>
</dbReference>
<dbReference type="GO" id="GO:0006260">
    <property type="term" value="P:DNA replication"/>
    <property type="evidence" value="ECO:0007669"/>
    <property type="project" value="UniProtKB-KW"/>
</dbReference>
<dbReference type="RefSeq" id="WP_210772664.1">
    <property type="nucleotide sequence ID" value="NZ_MWIN01000059.1"/>
</dbReference>
<proteinExistence type="inferred from homology"/>
<dbReference type="Pfam" id="PF14579">
    <property type="entry name" value="HHH_6"/>
    <property type="match status" value="1"/>
</dbReference>
<keyword evidence="16" id="KW-1185">Reference proteome</keyword>
<dbReference type="GO" id="GO:0003887">
    <property type="term" value="F:DNA-directed DNA polymerase activity"/>
    <property type="evidence" value="ECO:0007669"/>
    <property type="project" value="UniProtKB-UniRule"/>
</dbReference>
<evidence type="ECO:0000256" key="10">
    <source>
        <dbReference type="ARBA" id="ARBA00022932"/>
    </source>
</evidence>
<comment type="function">
    <text evidence="13">DNA polymerase involved in damage-induced mutagenesis and translesion synthesis (TLS). It is not the major replicative DNA polymerase.</text>
</comment>
<dbReference type="InterPro" id="IPR029460">
    <property type="entry name" value="DNAPol_HHH"/>
</dbReference>
<dbReference type="InterPro" id="IPR004013">
    <property type="entry name" value="PHP_dom"/>
</dbReference>
<dbReference type="PANTHER" id="PTHR32294">
    <property type="entry name" value="DNA POLYMERASE III SUBUNIT ALPHA"/>
    <property type="match status" value="1"/>
</dbReference>
<dbReference type="Pfam" id="PF01336">
    <property type="entry name" value="tRNA_anti-codon"/>
    <property type="match status" value="1"/>
</dbReference>
<comment type="caution">
    <text evidence="15">The sequence shown here is derived from an EMBL/GenBank/DDBJ whole genome shotgun (WGS) entry which is preliminary data.</text>
</comment>
<comment type="similarity">
    <text evidence="2 13">Belongs to the DNA polymerase type-C family. DnaE2 subfamily.</text>
</comment>
<dbReference type="InterPro" id="IPR011708">
    <property type="entry name" value="DNA_pol3_alpha_NTPase_dom"/>
</dbReference>
<evidence type="ECO:0000256" key="5">
    <source>
        <dbReference type="ARBA" id="ARBA00022490"/>
    </source>
</evidence>
<comment type="catalytic activity">
    <reaction evidence="12 13">
        <text>DNA(n) + a 2'-deoxyribonucleoside 5'-triphosphate = DNA(n+1) + diphosphate</text>
        <dbReference type="Rhea" id="RHEA:22508"/>
        <dbReference type="Rhea" id="RHEA-COMP:17339"/>
        <dbReference type="Rhea" id="RHEA-COMP:17340"/>
        <dbReference type="ChEBI" id="CHEBI:33019"/>
        <dbReference type="ChEBI" id="CHEBI:61560"/>
        <dbReference type="ChEBI" id="CHEBI:173112"/>
        <dbReference type="EC" id="2.7.7.7"/>
    </reaction>
</comment>
<dbReference type="Pfam" id="PF07733">
    <property type="entry name" value="DNA_pol3_alpha"/>
    <property type="match status" value="1"/>
</dbReference>
<evidence type="ECO:0000256" key="4">
    <source>
        <dbReference type="ARBA" id="ARBA00017273"/>
    </source>
</evidence>
<dbReference type="PANTHER" id="PTHR32294:SF4">
    <property type="entry name" value="ERROR-PRONE DNA POLYMERASE"/>
    <property type="match status" value="1"/>
</dbReference>
<dbReference type="Gene3D" id="1.10.150.870">
    <property type="match status" value="1"/>
</dbReference>
<sequence>MVLVTDPLPVGYAELHCLSCFSFQRGASQAKELFAQARALGYQALAITDECSLAGIVRAHEASKEYGLKLIVGCELQIDDGPKLVLLVTDKAAYEAMSALITHARRRSKKGEYRVLREDFTLHAQSALALWIPDAAASADHAAWMRDTFGERAWIGVELHRGPGDRKRLTQLRRVGERFGLPLVASGDVRYHVRQRRPLHDVLTATLHGLPISECGYRLLPNAERHLHSFEELQELYPPDLLEQTLRIAERCNFGMKEIKYQYPSELVERGHTPTSWLRHLTEEGMHVRWPEGVPTLVIDQIEKELRLIADLQYEPFFLTVHDIVREARRLKILCQGRGSAANSAVCFALGITAVTPEEGNLLFERFLSKERNEPPDIDVDFEHQRREDIIQYVFNRYGRDRAAIAATVIHYRKKRAIRDVGKALGLAPDQIDAFSKSLAWWDRKEALPDRLQELGFDPAAPVIRNWLELVGQLVGMPRHLSQHVGGFVISDGPVSRLVPVENASMPDRTIIQWDKDDLESLGLLKVDVLALGMLSTLRRSFEMVSTIRNQPFGLTDVPRNDRPTYDMICKAKTVGVFQIESRAQMSMLPRLKPREFYDLVVQIAIVRPGPIQGGMVHPYLKRRQQLERNPKADFKIPPKLHKALERTLGVPLFQEQVMQIAIDGADFSPGEADQVRRSMAAWKRDGGLEHFHDKLVTGMARNGLGEKFAEDIYKMVLGFGSYGFPESHAASFAVLAYASSWLKCHEPAAFIAGLINSQPMGFYAPAQLVQEARRSDVNVLPVDVMHSDWDCTLDDRNTLRLGLRCISGFSEDVALRIERARKDAPFFDLDDLVARALLDVRDRRLLADSDALRTLVGHRHRARWSALGAERLPGMLSGHAAKEPQLDLLRAPHETRDIFDDYASTGLSLRRHPVALLRERLDTIRVKRASDLEQMADGQRIRVAGLVINRQRPQTAKGTVFMTLEDETGSHNLIVWSSVMETQRLEALRASFLIVSGELQKQQGVTHIVVQRFYDRSHWLGGLTTSSRDFH</sequence>
<dbReference type="Proteomes" id="UP000295341">
    <property type="component" value="Unassembled WGS sequence"/>
</dbReference>
<keyword evidence="5 13" id="KW-0963">Cytoplasm</keyword>
<feature type="domain" description="Polymerase/histidinol phosphatase N-terminal" evidence="14">
    <location>
        <begin position="13"/>
        <end position="80"/>
    </location>
</feature>
<dbReference type="AlphaFoldDB" id="A0A4S3JYC8"/>
<comment type="subcellular location">
    <subcellularLocation>
        <location evidence="1 13">Cytoplasm</location>
    </subcellularLocation>
</comment>
<gene>
    <name evidence="13" type="primary">dnaE2</name>
    <name evidence="15" type="ORF">DFR24_3118</name>
</gene>
<dbReference type="Pfam" id="PF02811">
    <property type="entry name" value="PHP"/>
    <property type="match status" value="1"/>
</dbReference>
<dbReference type="SUPFAM" id="SSF89550">
    <property type="entry name" value="PHP domain-like"/>
    <property type="match status" value="1"/>
</dbReference>
<evidence type="ECO:0000256" key="11">
    <source>
        <dbReference type="ARBA" id="ARBA00023204"/>
    </source>
</evidence>
<evidence type="ECO:0000256" key="3">
    <source>
        <dbReference type="ARBA" id="ARBA00012417"/>
    </source>
</evidence>
<dbReference type="CDD" id="cd07434">
    <property type="entry name" value="PHP_PolIIIA_DnaE2"/>
    <property type="match status" value="1"/>
</dbReference>
<organism evidence="15 16">
    <name type="scientific">Panacagrimonas perspica</name>
    <dbReference type="NCBI Taxonomy" id="381431"/>
    <lineage>
        <taxon>Bacteria</taxon>
        <taxon>Pseudomonadati</taxon>
        <taxon>Pseudomonadota</taxon>
        <taxon>Gammaproteobacteria</taxon>
        <taxon>Nevskiales</taxon>
        <taxon>Nevskiaceae</taxon>
        <taxon>Panacagrimonas</taxon>
    </lineage>
</organism>
<evidence type="ECO:0000256" key="8">
    <source>
        <dbReference type="ARBA" id="ARBA00022705"/>
    </source>
</evidence>
<evidence type="ECO:0000256" key="13">
    <source>
        <dbReference type="HAMAP-Rule" id="MF_01902"/>
    </source>
</evidence>
<evidence type="ECO:0000256" key="1">
    <source>
        <dbReference type="ARBA" id="ARBA00004496"/>
    </source>
</evidence>
<keyword evidence="11 13" id="KW-0234">DNA repair</keyword>
<dbReference type="NCBIfam" id="NF004225">
    <property type="entry name" value="PRK05672.1"/>
    <property type="match status" value="1"/>
</dbReference>
<dbReference type="GO" id="GO:0006281">
    <property type="term" value="P:DNA repair"/>
    <property type="evidence" value="ECO:0007669"/>
    <property type="project" value="UniProtKB-UniRule"/>
</dbReference>
<evidence type="ECO:0000256" key="6">
    <source>
        <dbReference type="ARBA" id="ARBA00022679"/>
    </source>
</evidence>
<dbReference type="InterPro" id="IPR004805">
    <property type="entry name" value="DnaE2/DnaE/PolC"/>
</dbReference>
<dbReference type="InterPro" id="IPR023073">
    <property type="entry name" value="DnaE2"/>
</dbReference>